<keyword evidence="5" id="KW-1133">Transmembrane helix</keyword>
<keyword evidence="3 4" id="KW-0597">Phosphoprotein</keyword>
<dbReference type="Pfam" id="PF00512">
    <property type="entry name" value="HisKA"/>
    <property type="match status" value="1"/>
</dbReference>
<dbReference type="Gene3D" id="1.10.287.130">
    <property type="match status" value="1"/>
</dbReference>
<feature type="domain" description="Response regulatory" evidence="7">
    <location>
        <begin position="421"/>
        <end position="537"/>
    </location>
</feature>
<dbReference type="InterPro" id="IPR011006">
    <property type="entry name" value="CheY-like_superfamily"/>
</dbReference>
<dbReference type="SUPFAM" id="SSF47384">
    <property type="entry name" value="Homodimeric domain of signal transducing histidine kinase"/>
    <property type="match status" value="1"/>
</dbReference>
<dbReference type="PROSITE" id="PS50109">
    <property type="entry name" value="HIS_KIN"/>
    <property type="match status" value="1"/>
</dbReference>
<keyword evidence="9" id="KW-1185">Reference proteome</keyword>
<proteinExistence type="predicted"/>
<dbReference type="InterPro" id="IPR036097">
    <property type="entry name" value="HisK_dim/P_sf"/>
</dbReference>
<gene>
    <name evidence="8" type="ORF">JQ615_09070</name>
</gene>
<evidence type="ECO:0000259" key="6">
    <source>
        <dbReference type="PROSITE" id="PS50109"/>
    </source>
</evidence>
<protein>
    <recommendedName>
        <fullName evidence="2">histidine kinase</fullName>
        <ecNumber evidence="2">2.7.13.3</ecNumber>
    </recommendedName>
</protein>
<dbReference type="Gene3D" id="3.40.50.2300">
    <property type="match status" value="1"/>
</dbReference>
<dbReference type="SMART" id="SM00388">
    <property type="entry name" value="HisKA"/>
    <property type="match status" value="1"/>
</dbReference>
<feature type="domain" description="Histidine kinase" evidence="6">
    <location>
        <begin position="177"/>
        <end position="400"/>
    </location>
</feature>
<feature type="transmembrane region" description="Helical" evidence="5">
    <location>
        <begin position="28"/>
        <end position="53"/>
    </location>
</feature>
<dbReference type="InterPro" id="IPR036890">
    <property type="entry name" value="HATPase_C_sf"/>
</dbReference>
<dbReference type="EC" id="2.7.13.3" evidence="2"/>
<evidence type="ECO:0000256" key="5">
    <source>
        <dbReference type="SAM" id="Phobius"/>
    </source>
</evidence>
<dbReference type="Pfam" id="PF02518">
    <property type="entry name" value="HATPase_c"/>
    <property type="match status" value="1"/>
</dbReference>
<dbReference type="EMBL" id="JAFCJH010000007">
    <property type="protein sequence ID" value="MBR0795538.1"/>
    <property type="molecule type" value="Genomic_DNA"/>
</dbReference>
<dbReference type="PROSITE" id="PS50110">
    <property type="entry name" value="RESPONSE_REGULATORY"/>
    <property type="match status" value="1"/>
</dbReference>
<dbReference type="Gene3D" id="3.30.565.10">
    <property type="entry name" value="Histidine kinase-like ATPase, C-terminal domain"/>
    <property type="match status" value="1"/>
</dbReference>
<organism evidence="8 9">
    <name type="scientific">Bradyrhizobium jicamae</name>
    <dbReference type="NCBI Taxonomy" id="280332"/>
    <lineage>
        <taxon>Bacteria</taxon>
        <taxon>Pseudomonadati</taxon>
        <taxon>Pseudomonadota</taxon>
        <taxon>Alphaproteobacteria</taxon>
        <taxon>Hyphomicrobiales</taxon>
        <taxon>Nitrobacteraceae</taxon>
        <taxon>Bradyrhizobium</taxon>
    </lineage>
</organism>
<keyword evidence="5" id="KW-0472">Membrane</keyword>
<feature type="transmembrane region" description="Helical" evidence="5">
    <location>
        <begin position="65"/>
        <end position="90"/>
    </location>
</feature>
<evidence type="ECO:0000256" key="3">
    <source>
        <dbReference type="ARBA" id="ARBA00022553"/>
    </source>
</evidence>
<name>A0ABS5FFI5_9BRAD</name>
<evidence type="ECO:0000256" key="4">
    <source>
        <dbReference type="PROSITE-ProRule" id="PRU00169"/>
    </source>
</evidence>
<feature type="modified residue" description="4-aspartylphosphate" evidence="4">
    <location>
        <position position="471"/>
    </location>
</feature>
<reference evidence="9" key="1">
    <citation type="journal article" date="2021" name="ISME J.">
        <title>Evolutionary origin and ecological implication of a unique nif island in free-living Bradyrhizobium lineages.</title>
        <authorList>
            <person name="Tao J."/>
        </authorList>
    </citation>
    <scope>NUCLEOTIDE SEQUENCE [LARGE SCALE GENOMIC DNA]</scope>
    <source>
        <strain evidence="9">SZCCT0434</strain>
    </source>
</reference>
<dbReference type="Proteomes" id="UP001315278">
    <property type="component" value="Unassembled WGS sequence"/>
</dbReference>
<sequence>MWSFLERLLDSSTLSPHGICLLWEPELIWLHVVSDAIIAASYFSIPFALAIVVSKRRDFQFGWVAWLFAAFILLCGLTHVFSIYTLWVPIYGLEGLLKALTAIASIFTAVMLWPLIPKVLAIPTEAQLREAHVALAEEGRQRQHSEILLQRFREAEANENKIRQAQKMEAVGQLTGGIAHDFNNILTVITGTIDILAEAVMHNRALTEITSLIRDAAERGASLTRHLLAFARKQPLQPTDVDVNALMVDTIELLRPTIGDQVDIDFRGAPNLPRALVDSNQLVTAIINLALNARDAMPKGGRLGIETRAAELRPDDVRGHDGLAAGDYVAIALVDNGQGIAEADLAKVFEPFFTTKEVGKGTGLGLSMVYGFVKQSNGHIVLDSAVGRGTEVLLYLPRAAVTSLPARADPRRPEQRGAHEIVLVVEDDRLVRSYVLTQIESLGYTTLSASNGPEALAVLEGGAPVDLLFTDVIMPGLMNGRELATEAQKRRPGLPVLFTSGYTENAIDRDGKLDEGILFLAKPYSRAELARMLRIALREGELITARVAAGSAVGG</sequence>
<dbReference type="InterPro" id="IPR001789">
    <property type="entry name" value="Sig_transdc_resp-reg_receiver"/>
</dbReference>
<evidence type="ECO:0000256" key="1">
    <source>
        <dbReference type="ARBA" id="ARBA00000085"/>
    </source>
</evidence>
<accession>A0ABS5FFI5</accession>
<dbReference type="SUPFAM" id="SSF55874">
    <property type="entry name" value="ATPase domain of HSP90 chaperone/DNA topoisomerase II/histidine kinase"/>
    <property type="match status" value="1"/>
</dbReference>
<dbReference type="PANTHER" id="PTHR43065">
    <property type="entry name" value="SENSOR HISTIDINE KINASE"/>
    <property type="match status" value="1"/>
</dbReference>
<dbReference type="InterPro" id="IPR003661">
    <property type="entry name" value="HisK_dim/P_dom"/>
</dbReference>
<comment type="catalytic activity">
    <reaction evidence="1">
        <text>ATP + protein L-histidine = ADP + protein N-phospho-L-histidine.</text>
        <dbReference type="EC" id="2.7.13.3"/>
    </reaction>
</comment>
<evidence type="ECO:0000256" key="2">
    <source>
        <dbReference type="ARBA" id="ARBA00012438"/>
    </source>
</evidence>
<dbReference type="InterPro" id="IPR005467">
    <property type="entry name" value="His_kinase_dom"/>
</dbReference>
<dbReference type="InterPro" id="IPR004358">
    <property type="entry name" value="Sig_transdc_His_kin-like_C"/>
</dbReference>
<keyword evidence="5" id="KW-0812">Transmembrane</keyword>
<evidence type="ECO:0000313" key="8">
    <source>
        <dbReference type="EMBL" id="MBR0795538.1"/>
    </source>
</evidence>
<dbReference type="PANTHER" id="PTHR43065:SF49">
    <property type="entry name" value="HISTIDINE KINASE"/>
    <property type="match status" value="1"/>
</dbReference>
<dbReference type="InterPro" id="IPR058544">
    <property type="entry name" value="ETR1_N"/>
</dbReference>
<dbReference type="SMART" id="SM00448">
    <property type="entry name" value="REC"/>
    <property type="match status" value="1"/>
</dbReference>
<evidence type="ECO:0000259" key="7">
    <source>
        <dbReference type="PROSITE" id="PS50110"/>
    </source>
</evidence>
<dbReference type="SMART" id="SM00387">
    <property type="entry name" value="HATPase_c"/>
    <property type="match status" value="1"/>
</dbReference>
<dbReference type="RefSeq" id="WP_212492342.1">
    <property type="nucleotide sequence ID" value="NZ_JAFCJH010000007.1"/>
</dbReference>
<dbReference type="PRINTS" id="PR00344">
    <property type="entry name" value="BCTRLSENSOR"/>
</dbReference>
<dbReference type="CDD" id="cd00082">
    <property type="entry name" value="HisKA"/>
    <property type="match status" value="1"/>
</dbReference>
<evidence type="ECO:0000313" key="9">
    <source>
        <dbReference type="Proteomes" id="UP001315278"/>
    </source>
</evidence>
<dbReference type="SUPFAM" id="SSF52172">
    <property type="entry name" value="CheY-like"/>
    <property type="match status" value="1"/>
</dbReference>
<dbReference type="Pfam" id="PF25487">
    <property type="entry name" value="ETR1_N"/>
    <property type="match status" value="1"/>
</dbReference>
<dbReference type="Pfam" id="PF00072">
    <property type="entry name" value="Response_reg"/>
    <property type="match status" value="1"/>
</dbReference>
<dbReference type="CDD" id="cd18161">
    <property type="entry name" value="REC_hyHK_blue-like"/>
    <property type="match status" value="1"/>
</dbReference>
<dbReference type="InterPro" id="IPR003594">
    <property type="entry name" value="HATPase_dom"/>
</dbReference>
<comment type="caution">
    <text evidence="8">The sequence shown here is derived from an EMBL/GenBank/DDBJ whole genome shotgun (WGS) entry which is preliminary data.</text>
</comment>